<gene>
    <name evidence="1" type="ORF">AFUS01_LOCUS36132</name>
</gene>
<dbReference type="AlphaFoldDB" id="A0A8J2PSI8"/>
<name>A0A8J2PSI8_9HEXA</name>
<organism evidence="1 2">
    <name type="scientific">Allacma fusca</name>
    <dbReference type="NCBI Taxonomy" id="39272"/>
    <lineage>
        <taxon>Eukaryota</taxon>
        <taxon>Metazoa</taxon>
        <taxon>Ecdysozoa</taxon>
        <taxon>Arthropoda</taxon>
        <taxon>Hexapoda</taxon>
        <taxon>Collembola</taxon>
        <taxon>Symphypleona</taxon>
        <taxon>Sminthuridae</taxon>
        <taxon>Allacma</taxon>
    </lineage>
</organism>
<reference evidence="1" key="1">
    <citation type="submission" date="2021-06" db="EMBL/GenBank/DDBJ databases">
        <authorList>
            <person name="Hodson N. C."/>
            <person name="Mongue J. A."/>
            <person name="Jaron S. K."/>
        </authorList>
    </citation>
    <scope>NUCLEOTIDE SEQUENCE</scope>
</reference>
<comment type="caution">
    <text evidence="1">The sequence shown here is derived from an EMBL/GenBank/DDBJ whole genome shotgun (WGS) entry which is preliminary data.</text>
</comment>
<accession>A0A8J2PSI8</accession>
<feature type="non-terminal residue" evidence="1">
    <location>
        <position position="1"/>
    </location>
</feature>
<sequence>MTVSFHGFLIVTIFSPFALAANNQF</sequence>
<dbReference type="EMBL" id="CAJVCH010538463">
    <property type="protein sequence ID" value="CAG7826061.1"/>
    <property type="molecule type" value="Genomic_DNA"/>
</dbReference>
<evidence type="ECO:0000313" key="1">
    <source>
        <dbReference type="EMBL" id="CAG7826061.1"/>
    </source>
</evidence>
<protein>
    <submittedName>
        <fullName evidence="1">Uncharacterized protein</fullName>
    </submittedName>
</protein>
<proteinExistence type="predicted"/>
<evidence type="ECO:0000313" key="2">
    <source>
        <dbReference type="Proteomes" id="UP000708208"/>
    </source>
</evidence>
<keyword evidence="2" id="KW-1185">Reference proteome</keyword>
<dbReference type="Proteomes" id="UP000708208">
    <property type="component" value="Unassembled WGS sequence"/>
</dbReference>